<keyword evidence="2" id="KW-1185">Reference proteome</keyword>
<gene>
    <name evidence="1" type="ORF">PXX05_03765</name>
</gene>
<accession>A0ABY8AXT0</accession>
<dbReference type="EMBL" id="CP119078">
    <property type="protein sequence ID" value="WED43912.1"/>
    <property type="molecule type" value="Genomic_DNA"/>
</dbReference>
<sequence>MKKILVINGHGAKLNKKMRVDDQHGIMTPGDARNSYTVSFDNQHRHLEEMTVKNKIWPVVDEEGKSVQWHRYHDTEISDIRITPLQSKFEFARFAGRLLQGRTGWQNLTNPPHDVLARGALAVKGPTGEIDILEGKKLIDYLQKTAAGSKDGTPLFFCDKELGKIKPLGKTSLSEIYAGVAKIKEFQASGTEMVVATCSPSSEQSKSLMVQTNQSATDLTKTNIVDISSPKASPVTSKSVYKLADPKGDNFVDSVEEKNGNYIIRGRNASGQSRSVTIDKDGNAIDKNGHAISPQNLGIVAGQMFAQRAAIFDHFNIHAPDKVKGIVTSSKMPSEVKKTKPHVLVSADGDSFVESVEEKNGSYIIKGINSGGYACSITIDKNGSPIDKNGHAISPQNLGMVAGQMFAQRAAIFAHFNIQAPDRVKGISSTTQTIVEAEKISTTAGFKEKIQQMKSGNQSNYGFPRYDVKTFFESHAKPDNLTPEQFDAIKEQIETLHSEINSWIPYPNKDRKQEKINALCDLIVHTETMSVKEAVEKVEKESPAVREGKVSSRTADLLDSLVNRSPSLG</sequence>
<proteinExistence type="predicted"/>
<evidence type="ECO:0000313" key="2">
    <source>
        <dbReference type="Proteomes" id="UP001222087"/>
    </source>
</evidence>
<dbReference type="Proteomes" id="UP001222087">
    <property type="component" value="Chromosome"/>
</dbReference>
<dbReference type="RefSeq" id="WP_275089726.1">
    <property type="nucleotide sequence ID" value="NZ_CP119078.1"/>
</dbReference>
<reference evidence="1 2" key="1">
    <citation type="submission" date="2023-02" db="EMBL/GenBank/DDBJ databases">
        <title>Genome Sequence of L. cardiaca H63T.</title>
        <authorList>
            <person name="Lopez A.E."/>
            <person name="Cianciotto N.P."/>
        </authorList>
    </citation>
    <scope>NUCLEOTIDE SEQUENCE [LARGE SCALE GENOMIC DNA]</scope>
    <source>
        <strain evidence="1 2">H63</strain>
    </source>
</reference>
<evidence type="ECO:0000313" key="1">
    <source>
        <dbReference type="EMBL" id="WED43912.1"/>
    </source>
</evidence>
<organism evidence="1 2">
    <name type="scientific">Legionella cardiaca</name>
    <dbReference type="NCBI Taxonomy" id="1071983"/>
    <lineage>
        <taxon>Bacteria</taxon>
        <taxon>Pseudomonadati</taxon>
        <taxon>Pseudomonadota</taxon>
        <taxon>Gammaproteobacteria</taxon>
        <taxon>Legionellales</taxon>
        <taxon>Legionellaceae</taxon>
        <taxon>Legionella</taxon>
    </lineage>
</organism>
<protein>
    <submittedName>
        <fullName evidence="1">Uncharacterized protein</fullName>
    </submittedName>
</protein>
<name>A0ABY8AXT0_9GAMM</name>